<reference evidence="1 2" key="1">
    <citation type="journal article" date="2016" name="Sci. Rep.">
        <title>Metabolic traits of an uncultured archaeal lineage -MSBL1- from brine pools of the Red Sea.</title>
        <authorList>
            <person name="Mwirichia R."/>
            <person name="Alam I."/>
            <person name="Rashid M."/>
            <person name="Vinu M."/>
            <person name="Ba-Alawi W."/>
            <person name="Anthony Kamau A."/>
            <person name="Kamanda Ngugi D."/>
            <person name="Goker M."/>
            <person name="Klenk H.P."/>
            <person name="Bajic V."/>
            <person name="Stingl U."/>
        </authorList>
    </citation>
    <scope>NUCLEOTIDE SEQUENCE [LARGE SCALE GENOMIC DNA]</scope>
    <source>
        <strain evidence="1">SCGC-AAA382A13</strain>
    </source>
</reference>
<dbReference type="Proteomes" id="UP000070311">
    <property type="component" value="Unassembled WGS sequence"/>
</dbReference>
<sequence>MITCQDKRIDRRSLDRSIANKGLGGGGFLFRKRFSSGAKKKASLDLLLSSAVTLQRFSTDLFLRVESWKRKILKN</sequence>
<evidence type="ECO:0000313" key="2">
    <source>
        <dbReference type="Proteomes" id="UP000070311"/>
    </source>
</evidence>
<proteinExistence type="predicted"/>
<keyword evidence="2" id="KW-1185">Reference proteome</keyword>
<evidence type="ECO:0000313" key="1">
    <source>
        <dbReference type="EMBL" id="KXB05498.1"/>
    </source>
</evidence>
<dbReference type="AlphaFoldDB" id="A0A133VGC4"/>
<gene>
    <name evidence="1" type="ORF">AKJ50_00795</name>
</gene>
<protein>
    <submittedName>
        <fullName evidence="1">Uncharacterized protein</fullName>
    </submittedName>
</protein>
<organism evidence="1 2">
    <name type="scientific">candidate division MSBL1 archaeon SCGC-AAA382A13</name>
    <dbReference type="NCBI Taxonomy" id="1698279"/>
    <lineage>
        <taxon>Archaea</taxon>
        <taxon>Methanobacteriati</taxon>
        <taxon>Methanobacteriota</taxon>
        <taxon>candidate division MSBL1</taxon>
    </lineage>
</organism>
<name>A0A133VGC4_9EURY</name>
<accession>A0A133VGC4</accession>
<dbReference type="EMBL" id="LHYD01000009">
    <property type="protein sequence ID" value="KXB05498.1"/>
    <property type="molecule type" value="Genomic_DNA"/>
</dbReference>
<comment type="caution">
    <text evidence="1">The sequence shown here is derived from an EMBL/GenBank/DDBJ whole genome shotgun (WGS) entry which is preliminary data.</text>
</comment>